<dbReference type="EMBL" id="CCBN010000011">
    <property type="protein sequence ID" value="CDO55621.1"/>
    <property type="molecule type" value="Genomic_DNA"/>
</dbReference>
<evidence type="ECO:0000313" key="15">
    <source>
        <dbReference type="EMBL" id="CDO55621.1"/>
    </source>
</evidence>
<dbReference type="SUPFAM" id="SSF101908">
    <property type="entry name" value="Putative isomerase YbhE"/>
    <property type="match status" value="1"/>
</dbReference>
<evidence type="ECO:0000256" key="3">
    <source>
        <dbReference type="ARBA" id="ARBA00022491"/>
    </source>
</evidence>
<dbReference type="GO" id="GO:0006351">
    <property type="term" value="P:DNA-templated transcription"/>
    <property type="evidence" value="ECO:0007669"/>
    <property type="project" value="InterPro"/>
</dbReference>
<evidence type="ECO:0000256" key="4">
    <source>
        <dbReference type="ARBA" id="ARBA00022574"/>
    </source>
</evidence>
<feature type="domain" description="Protein HIRA-like C-terminal" evidence="13">
    <location>
        <begin position="629"/>
        <end position="857"/>
    </location>
</feature>
<evidence type="ECO:0000256" key="7">
    <source>
        <dbReference type="ARBA" id="ARBA00023015"/>
    </source>
</evidence>
<dbReference type="Pfam" id="PF24105">
    <property type="entry name" value="Beta-prop_CAF1B_HIR1"/>
    <property type="match status" value="1"/>
</dbReference>
<keyword evidence="6 11" id="KW-0156">Chromatin regulator</keyword>
<evidence type="ECO:0000256" key="9">
    <source>
        <dbReference type="ARBA" id="ARBA00023242"/>
    </source>
</evidence>
<keyword evidence="4 10" id="KW-0853">WD repeat</keyword>
<name>A0A0J9XE89_GEOCN</name>
<dbReference type="Proteomes" id="UP000242525">
    <property type="component" value="Unassembled WGS sequence"/>
</dbReference>
<dbReference type="InterPro" id="IPR055410">
    <property type="entry name" value="Beta-prop_CAF1B_HIR1"/>
</dbReference>
<dbReference type="Pfam" id="PF09453">
    <property type="entry name" value="HIRA_B"/>
    <property type="match status" value="1"/>
</dbReference>
<dbReference type="STRING" id="1173061.A0A0J9XE89"/>
<keyword evidence="9 11" id="KW-0539">Nucleus</keyword>
<dbReference type="InterPro" id="IPR001680">
    <property type="entry name" value="WD40_rpt"/>
</dbReference>
<dbReference type="Gene3D" id="2.130.10.10">
    <property type="entry name" value="YVTN repeat-like/Quinoprotein amine dehydrogenase"/>
    <property type="match status" value="2"/>
</dbReference>
<accession>A0A0J9XE89</accession>
<comment type="caution">
    <text evidence="15">The sequence shown here is derived from an EMBL/GenBank/DDBJ whole genome shotgun (WGS) entry which is preliminary data.</text>
</comment>
<dbReference type="Pfam" id="PF07569">
    <property type="entry name" value="Hira"/>
    <property type="match status" value="1"/>
</dbReference>
<organism evidence="15 16">
    <name type="scientific">Geotrichum candidum</name>
    <name type="common">Oospora lactis</name>
    <name type="synonym">Dipodascus geotrichum</name>
    <dbReference type="NCBI Taxonomy" id="1173061"/>
    <lineage>
        <taxon>Eukaryota</taxon>
        <taxon>Fungi</taxon>
        <taxon>Dikarya</taxon>
        <taxon>Ascomycota</taxon>
        <taxon>Saccharomycotina</taxon>
        <taxon>Dipodascomycetes</taxon>
        <taxon>Dipodascales</taxon>
        <taxon>Dipodascaceae</taxon>
        <taxon>Geotrichum</taxon>
    </lineage>
</organism>
<proteinExistence type="inferred from homology"/>
<feature type="repeat" description="WD" evidence="10">
    <location>
        <begin position="69"/>
        <end position="97"/>
    </location>
</feature>
<keyword evidence="8 11" id="KW-0804">Transcription</keyword>
<evidence type="ECO:0000256" key="11">
    <source>
        <dbReference type="RuleBase" id="RU364014"/>
    </source>
</evidence>
<dbReference type="PANTHER" id="PTHR13831">
    <property type="entry name" value="MEMBER OF THE HIR1 FAMILY OF WD-REPEAT PROTEINS"/>
    <property type="match status" value="1"/>
</dbReference>
<dbReference type="InterPro" id="IPR019015">
    <property type="entry name" value="HIRA_B_motif"/>
</dbReference>
<keyword evidence="7 11" id="KW-0805">Transcription regulation</keyword>
<feature type="repeat" description="WD" evidence="10">
    <location>
        <begin position="20"/>
        <end position="45"/>
    </location>
</feature>
<dbReference type="InterPro" id="IPR036322">
    <property type="entry name" value="WD40_repeat_dom_sf"/>
</dbReference>
<keyword evidence="5 11" id="KW-0677">Repeat</keyword>
<evidence type="ECO:0000259" key="13">
    <source>
        <dbReference type="Pfam" id="PF07569"/>
    </source>
</evidence>
<evidence type="ECO:0000256" key="1">
    <source>
        <dbReference type="ARBA" id="ARBA00004123"/>
    </source>
</evidence>
<dbReference type="SUPFAM" id="SSF50978">
    <property type="entry name" value="WD40 repeat-like"/>
    <property type="match status" value="1"/>
</dbReference>
<sequence>MHLLKPSWVVHSDGHRNGEIYTLSVNPEGTILATGGQDHYIKLWETKYIYEAVSNPPKATKELATLKVNSSINCLRFSPCGRYIVAGASDGTIYLWKNKQPSSNNFELLTSVKGHTKDVQDLAWSPDSKLIVIGGFDGLVLVLECPDLKTLKILPIHGTSHVKGVTFDPANRFFATASDDKSVKITKINQSLDGTYTFTEEASITNPFQNSPGTTYYRRCSWSPDGNHIAASNATNGPVSTVTIINRDIWDSDISLVGHDLPTEVASFCPRIFSVDKPIPGNKTAHLANLITVIATTGRDKTLAIWNTSNPRPLLVAHNTAEKSLTDVSWAYDGSKLFVSSLDGTVIVALFEEGELGYVVPMTENESQLSRYKRKISNTKDTAITLDDDDDDDEDGNDNDVDIEEVKPVLKEPIVESTLPKSESIKKIDSTARNEKDGPGSKTTSDKQKISFTKEGRKRIAPLLLNSSGPVISNPTPTLLETKPDPIEFSEPSSAVPPGGVSMLGITNKRKKLELTGAYDNKRLRYDNETHYIRPVSLSFSSELARVRLGVPKIRTFFIRHGDEKDNILEIRNSGDQEQEPTTVLITCNGDLVFRDFLPKFGHLATGTGNKFWSVATEDGTIYLYSPTGRRLLPGIVVGTPLSFLESQNDFLMAITCTGLMYIWNVDTLTAVNSAVSVAPLLDNETSASEDSIVKGPCITQCGVTSKGKAIITLTNGDGFIYSEGMKTWLRVSEAWWAFGSQYWGSSHIEKARGKPKSSEKSDGGVVGLIEHRTNQETMLKAGGRAKLLQRLAKNRMLREGYENFEKCTSTSHLENRVSAAILAESSEELRTFLKMYAIRLAAEGLTKKLEELCSELLGPTVKNSKSVKKWENTLCGIDKHELLKEIILAVGKYREIQSVIVRYASIIGVLN</sequence>
<dbReference type="PROSITE" id="PS50082">
    <property type="entry name" value="WD_REPEATS_2"/>
    <property type="match status" value="3"/>
</dbReference>
<evidence type="ECO:0000256" key="2">
    <source>
        <dbReference type="ARBA" id="ARBA00007306"/>
    </source>
</evidence>
<evidence type="ECO:0000256" key="10">
    <source>
        <dbReference type="PROSITE-ProRule" id="PRU00221"/>
    </source>
</evidence>
<feature type="compositionally biased region" description="Basic and acidic residues" evidence="12">
    <location>
        <begin position="423"/>
        <end position="453"/>
    </location>
</feature>
<evidence type="ECO:0000259" key="14">
    <source>
        <dbReference type="Pfam" id="PF24105"/>
    </source>
</evidence>
<feature type="compositionally biased region" description="Basic and acidic residues" evidence="12">
    <location>
        <begin position="404"/>
        <end position="414"/>
    </location>
</feature>
<keyword evidence="3 11" id="KW-0678">Repressor</keyword>
<evidence type="ECO:0000256" key="6">
    <source>
        <dbReference type="ARBA" id="ARBA00022853"/>
    </source>
</evidence>
<feature type="domain" description="CAF1B/HIR1 beta-propeller" evidence="14">
    <location>
        <begin position="30"/>
        <end position="356"/>
    </location>
</feature>
<comment type="similarity">
    <text evidence="2 11">Belongs to the WD repeat HIR1 family.</text>
</comment>
<dbReference type="GO" id="GO:0006338">
    <property type="term" value="P:chromatin remodeling"/>
    <property type="evidence" value="ECO:0007669"/>
    <property type="project" value="InterPro"/>
</dbReference>
<reference evidence="15" key="1">
    <citation type="submission" date="2014-03" db="EMBL/GenBank/DDBJ databases">
        <authorList>
            <person name="Casaregola S."/>
        </authorList>
    </citation>
    <scope>NUCLEOTIDE SEQUENCE [LARGE SCALE GENOMIC DNA]</scope>
    <source>
        <strain evidence="15">CLIB 918</strain>
    </source>
</reference>
<dbReference type="OrthoDB" id="1741719at2759"/>
<dbReference type="InterPro" id="IPR011494">
    <property type="entry name" value="HIRA-like_C"/>
</dbReference>
<gene>
    <name evidence="15" type="ORF">BN980_GECA11s03970g</name>
</gene>
<evidence type="ECO:0000313" key="16">
    <source>
        <dbReference type="Proteomes" id="UP000242525"/>
    </source>
</evidence>
<dbReference type="PANTHER" id="PTHR13831:SF0">
    <property type="entry name" value="PROTEIN HIRA"/>
    <property type="match status" value="1"/>
</dbReference>
<dbReference type="GO" id="GO:0000417">
    <property type="term" value="C:HIR complex"/>
    <property type="evidence" value="ECO:0007669"/>
    <property type="project" value="TreeGrafter"/>
</dbReference>
<dbReference type="InterPro" id="IPR031120">
    <property type="entry name" value="HIR1-like"/>
</dbReference>
<dbReference type="PROSITE" id="PS50294">
    <property type="entry name" value="WD_REPEATS_REGION"/>
    <property type="match status" value="2"/>
</dbReference>
<dbReference type="GO" id="GO:0031491">
    <property type="term" value="F:nucleosome binding"/>
    <property type="evidence" value="ECO:0007669"/>
    <property type="project" value="TreeGrafter"/>
</dbReference>
<dbReference type="GO" id="GO:0005634">
    <property type="term" value="C:nucleus"/>
    <property type="evidence" value="ECO:0007669"/>
    <property type="project" value="UniProtKB-SubCell"/>
</dbReference>
<comment type="function">
    <text evidence="11">Required for replication-independent chromatin assembly and for the periodic repression of histone gene transcription during the cell cycle.</text>
</comment>
<protein>
    <recommendedName>
        <fullName evidence="11">Protein HIR</fullName>
    </recommendedName>
</protein>
<evidence type="ECO:0000256" key="8">
    <source>
        <dbReference type="ARBA" id="ARBA00023163"/>
    </source>
</evidence>
<feature type="region of interest" description="Disordered" evidence="12">
    <location>
        <begin position="383"/>
        <end position="453"/>
    </location>
</feature>
<evidence type="ECO:0000256" key="12">
    <source>
        <dbReference type="SAM" id="MobiDB-lite"/>
    </source>
</evidence>
<dbReference type="AlphaFoldDB" id="A0A0J9XE89"/>
<dbReference type="GO" id="GO:0000785">
    <property type="term" value="C:chromatin"/>
    <property type="evidence" value="ECO:0007669"/>
    <property type="project" value="TreeGrafter"/>
</dbReference>
<feature type="repeat" description="WD" evidence="10">
    <location>
        <begin position="112"/>
        <end position="142"/>
    </location>
</feature>
<dbReference type="InterPro" id="IPR015943">
    <property type="entry name" value="WD40/YVTN_repeat-like_dom_sf"/>
</dbReference>
<comment type="subcellular location">
    <subcellularLocation>
        <location evidence="1 11">Nucleus</location>
    </subcellularLocation>
</comment>
<evidence type="ECO:0000256" key="5">
    <source>
        <dbReference type="ARBA" id="ARBA00022737"/>
    </source>
</evidence>
<dbReference type="SMART" id="SM00320">
    <property type="entry name" value="WD40"/>
    <property type="match status" value="6"/>
</dbReference>
<keyword evidence="16" id="KW-1185">Reference proteome</keyword>
<dbReference type="GO" id="GO:0006355">
    <property type="term" value="P:regulation of DNA-templated transcription"/>
    <property type="evidence" value="ECO:0007669"/>
    <property type="project" value="InterPro"/>
</dbReference>
<feature type="compositionally biased region" description="Acidic residues" evidence="12">
    <location>
        <begin position="386"/>
        <end position="403"/>
    </location>
</feature>